<evidence type="ECO:0000313" key="3">
    <source>
        <dbReference type="Proteomes" id="UP000248090"/>
    </source>
</evidence>
<feature type="chain" id="PRO_5046876991" description="Lipoprotein" evidence="1">
    <location>
        <begin position="37"/>
        <end position="163"/>
    </location>
</feature>
<comment type="caution">
    <text evidence="2">The sequence shown here is derived from an EMBL/GenBank/DDBJ whole genome shotgun (WGS) entry which is preliminary data.</text>
</comment>
<dbReference type="RefSeq" id="WP_110187322.1">
    <property type="nucleotide sequence ID" value="NZ_CP177354.1"/>
</dbReference>
<feature type="signal peptide" evidence="1">
    <location>
        <begin position="1"/>
        <end position="36"/>
    </location>
</feature>
<keyword evidence="3" id="KW-1185">Reference proteome</keyword>
<organism evidence="2 3">
    <name type="scientific">Pokkaliibacter plantistimulans</name>
    <dbReference type="NCBI Taxonomy" id="1635171"/>
    <lineage>
        <taxon>Bacteria</taxon>
        <taxon>Pseudomonadati</taxon>
        <taxon>Pseudomonadota</taxon>
        <taxon>Gammaproteobacteria</taxon>
        <taxon>Oceanospirillales</taxon>
        <taxon>Balneatrichaceae</taxon>
        <taxon>Pokkaliibacter</taxon>
    </lineage>
</organism>
<gene>
    <name evidence="2" type="ORF">WH50_10840</name>
</gene>
<sequence>MDFPRLHTASTARRSKRLGALLSGGLLAAGCTLVQADDGAAPQCQAQITTLMSLPVLDGTETFEPRLYHPSPDLVYAQYSVELGDTLLEVSIDPQNNTLTRWTLEAGEEEDVRHYQLSCDENGRFSGDGVEGMAVDGGLLLYEAKAGDDSIPDDLALFYSRDH</sequence>
<dbReference type="PROSITE" id="PS51257">
    <property type="entry name" value="PROKAR_LIPOPROTEIN"/>
    <property type="match status" value="1"/>
</dbReference>
<dbReference type="Proteomes" id="UP000248090">
    <property type="component" value="Unassembled WGS sequence"/>
</dbReference>
<dbReference type="EMBL" id="LAPT01000046">
    <property type="protein sequence ID" value="PXF31265.1"/>
    <property type="molecule type" value="Genomic_DNA"/>
</dbReference>
<accession>A0ABX5M020</accession>
<name>A0ABX5M020_9GAMM</name>
<reference evidence="2 3" key="1">
    <citation type="submission" date="2015-03" db="EMBL/GenBank/DDBJ databases">
        <authorList>
            <person name="Krishnan R."/>
            <person name="Midha S."/>
            <person name="Patil P.B."/>
            <person name="Rameshkumar N."/>
        </authorList>
    </citation>
    <scope>NUCLEOTIDE SEQUENCE [LARGE SCALE GENOMIC DNA]</scope>
    <source>
        <strain evidence="2 3">L1E11</strain>
    </source>
</reference>
<evidence type="ECO:0000313" key="2">
    <source>
        <dbReference type="EMBL" id="PXF31265.1"/>
    </source>
</evidence>
<evidence type="ECO:0008006" key="4">
    <source>
        <dbReference type="Google" id="ProtNLM"/>
    </source>
</evidence>
<protein>
    <recommendedName>
        <fullName evidence="4">Lipoprotein</fullName>
    </recommendedName>
</protein>
<evidence type="ECO:0000256" key="1">
    <source>
        <dbReference type="SAM" id="SignalP"/>
    </source>
</evidence>
<keyword evidence="1" id="KW-0732">Signal</keyword>
<proteinExistence type="predicted"/>